<feature type="signal peptide" evidence="4">
    <location>
        <begin position="1"/>
        <end position="32"/>
    </location>
</feature>
<dbReference type="Gene3D" id="3.40.190.10">
    <property type="entry name" value="Periplasmic binding protein-like II"/>
    <property type="match status" value="2"/>
</dbReference>
<keyword evidence="3 4" id="KW-0732">Signal</keyword>
<feature type="chain" id="PRO_5046710842" evidence="4">
    <location>
        <begin position="33"/>
        <end position="386"/>
    </location>
</feature>
<dbReference type="EMBL" id="APND01000002">
    <property type="protein sequence ID" value="MES1929185.1"/>
    <property type="molecule type" value="Genomic_DNA"/>
</dbReference>
<comment type="caution">
    <text evidence="5">The sequence shown here is derived from an EMBL/GenBank/DDBJ whole genome shotgun (WGS) entry which is preliminary data.</text>
</comment>
<sequence length="386" mass="41943">MLQSIARRSLALLAATPFVALCLFMTATSAQAQDMPRTMIWTSYDLGASGHAEASAIADAFGREYGMRVRIQPSGSAIGRLQPILNERADIGFLGNEAFFATEGLFDFATPRFGPQDLRVLMGKVNSFGMAVAADTGIESVADVEGKRVAYPAANPSSSLKCDAMLAFAGLSRDDVEVVTFPTYAATMASLSENKADVTCTVTATGQMYELAESPRGIKWLDLDASDEAGWARLNDVAPLFKPVSEAQGAGLSEDNPAQLMAYRYPVLTVRSDMDDDTAYAVTKALDETYGMYKNATATAPRYAIKQAAVPPIDAPFHPGAVRYLKEIGVWNDDSEQWNEARLERLNALRAAWDEIVDQGEELDDDAFADLWSERREEALAELEAQ</sequence>
<dbReference type="Pfam" id="PF16868">
    <property type="entry name" value="NMT1_3"/>
    <property type="match status" value="1"/>
</dbReference>
<dbReference type="RefSeq" id="WP_353110678.1">
    <property type="nucleotide sequence ID" value="NZ_APND01000002.1"/>
</dbReference>
<comment type="subcellular location">
    <subcellularLocation>
        <location evidence="1">Periplasm</location>
    </subcellularLocation>
</comment>
<organism evidence="5 6">
    <name type="scientific">Salinisphaera dokdonensis CL-ES53</name>
    <dbReference type="NCBI Taxonomy" id="1304272"/>
    <lineage>
        <taxon>Bacteria</taxon>
        <taxon>Pseudomonadati</taxon>
        <taxon>Pseudomonadota</taxon>
        <taxon>Gammaproteobacteria</taxon>
        <taxon>Salinisphaerales</taxon>
        <taxon>Salinisphaeraceae</taxon>
        <taxon>Salinisphaera</taxon>
    </lineage>
</organism>
<dbReference type="PANTHER" id="PTHR30024">
    <property type="entry name" value="ALIPHATIC SULFONATES-BINDING PROTEIN-RELATED"/>
    <property type="match status" value="1"/>
</dbReference>
<evidence type="ECO:0000256" key="2">
    <source>
        <dbReference type="ARBA" id="ARBA00010742"/>
    </source>
</evidence>
<evidence type="ECO:0000313" key="5">
    <source>
        <dbReference type="EMBL" id="MES1929185.1"/>
    </source>
</evidence>
<evidence type="ECO:0000313" key="6">
    <source>
        <dbReference type="Proteomes" id="UP001460888"/>
    </source>
</evidence>
<reference evidence="5 6" key="1">
    <citation type="submission" date="2013-03" db="EMBL/GenBank/DDBJ databases">
        <title>Salinisphaera dokdonensis CL-ES53 Genome Sequencing.</title>
        <authorList>
            <person name="Li C."/>
            <person name="Lai Q."/>
            <person name="Shao Z."/>
        </authorList>
    </citation>
    <scope>NUCLEOTIDE SEQUENCE [LARGE SCALE GENOMIC DNA]</scope>
    <source>
        <strain evidence="5 6">CL-ES53</strain>
    </source>
</reference>
<proteinExistence type="inferred from homology"/>
<dbReference type="NCBIfam" id="TIGR02122">
    <property type="entry name" value="TRAP_TAXI"/>
    <property type="match status" value="1"/>
</dbReference>
<protein>
    <submittedName>
        <fullName evidence="5">TrapT family, dctP subunit, C4-dicarboxylate periplasmic binding protein</fullName>
    </submittedName>
</protein>
<gene>
    <name evidence="5" type="ORF">SADO_08012</name>
</gene>
<name>A0ABV2AZX3_9GAMM</name>
<dbReference type="InterPro" id="IPR011852">
    <property type="entry name" value="TRAP_TAXI"/>
</dbReference>
<evidence type="ECO:0000256" key="3">
    <source>
        <dbReference type="ARBA" id="ARBA00022729"/>
    </source>
</evidence>
<dbReference type="PANTHER" id="PTHR30024:SF47">
    <property type="entry name" value="TAURINE-BINDING PERIPLASMIC PROTEIN"/>
    <property type="match status" value="1"/>
</dbReference>
<evidence type="ECO:0000256" key="1">
    <source>
        <dbReference type="ARBA" id="ARBA00004418"/>
    </source>
</evidence>
<keyword evidence="6" id="KW-1185">Reference proteome</keyword>
<dbReference type="Proteomes" id="UP001460888">
    <property type="component" value="Unassembled WGS sequence"/>
</dbReference>
<dbReference type="SUPFAM" id="SSF53850">
    <property type="entry name" value="Periplasmic binding protein-like II"/>
    <property type="match status" value="1"/>
</dbReference>
<accession>A0ABV2AZX3</accession>
<comment type="similarity">
    <text evidence="2">Belongs to the bacterial solute-binding protein SsuA/TauA family.</text>
</comment>
<evidence type="ECO:0000256" key="4">
    <source>
        <dbReference type="SAM" id="SignalP"/>
    </source>
</evidence>